<feature type="domain" description="VTT" evidence="8">
    <location>
        <begin position="54"/>
        <end position="160"/>
    </location>
</feature>
<comment type="similarity">
    <text evidence="2 7">Belongs to the DedA family.</text>
</comment>
<comment type="caution">
    <text evidence="9">The sequence shown here is derived from an EMBL/GenBank/DDBJ whole genome shotgun (WGS) entry which is preliminary data.</text>
</comment>
<evidence type="ECO:0000313" key="9">
    <source>
        <dbReference type="EMBL" id="MBM7506627.1"/>
    </source>
</evidence>
<feature type="transmembrane region" description="Helical" evidence="7">
    <location>
        <begin position="55"/>
        <end position="76"/>
    </location>
</feature>
<reference evidence="9 10" key="1">
    <citation type="submission" date="2021-01" db="EMBL/GenBank/DDBJ databases">
        <title>Sequencing the genomes of 1000 actinobacteria strains.</title>
        <authorList>
            <person name="Klenk H.-P."/>
        </authorList>
    </citation>
    <scope>NUCLEOTIDE SEQUENCE [LARGE SCALE GENOMIC DNA]</scope>
    <source>
        <strain evidence="9 10">DSM 18239</strain>
    </source>
</reference>
<keyword evidence="10" id="KW-1185">Reference proteome</keyword>
<feature type="transmembrane region" description="Helical" evidence="7">
    <location>
        <begin position="140"/>
        <end position="166"/>
    </location>
</feature>
<dbReference type="InterPro" id="IPR032818">
    <property type="entry name" value="DedA-like"/>
</dbReference>
<evidence type="ECO:0000256" key="5">
    <source>
        <dbReference type="ARBA" id="ARBA00022989"/>
    </source>
</evidence>
<organism evidence="9 10">
    <name type="scientific">Nocardioides salarius</name>
    <dbReference type="NCBI Taxonomy" id="374513"/>
    <lineage>
        <taxon>Bacteria</taxon>
        <taxon>Bacillati</taxon>
        <taxon>Actinomycetota</taxon>
        <taxon>Actinomycetes</taxon>
        <taxon>Propionibacteriales</taxon>
        <taxon>Nocardioidaceae</taxon>
        <taxon>Nocardioides</taxon>
    </lineage>
</organism>
<comment type="subcellular location">
    <subcellularLocation>
        <location evidence="1 7">Cell membrane</location>
        <topology evidence="1 7">Multi-pass membrane protein</topology>
    </subcellularLocation>
</comment>
<feature type="transmembrane region" description="Helical" evidence="7">
    <location>
        <begin position="15"/>
        <end position="35"/>
    </location>
</feature>
<evidence type="ECO:0000256" key="2">
    <source>
        <dbReference type="ARBA" id="ARBA00010792"/>
    </source>
</evidence>
<keyword evidence="4 7" id="KW-0812">Transmembrane</keyword>
<evidence type="ECO:0000313" key="10">
    <source>
        <dbReference type="Proteomes" id="UP000732378"/>
    </source>
</evidence>
<keyword evidence="6 7" id="KW-0472">Membrane</keyword>
<evidence type="ECO:0000256" key="1">
    <source>
        <dbReference type="ARBA" id="ARBA00004651"/>
    </source>
</evidence>
<protein>
    <submittedName>
        <fullName evidence="9">Membrane protein DedA with SNARE-associated domain</fullName>
    </submittedName>
</protein>
<keyword evidence="3 7" id="KW-1003">Cell membrane</keyword>
<dbReference type="PANTHER" id="PTHR30353:SF0">
    <property type="entry name" value="TRANSMEMBRANE PROTEIN"/>
    <property type="match status" value="1"/>
</dbReference>
<dbReference type="RefSeq" id="WP_193669252.1">
    <property type="nucleotide sequence ID" value="NZ_JACDTV010000008.1"/>
</dbReference>
<name>A0ABS2M651_9ACTN</name>
<dbReference type="PANTHER" id="PTHR30353">
    <property type="entry name" value="INNER MEMBRANE PROTEIN DEDA-RELATED"/>
    <property type="match status" value="1"/>
</dbReference>
<proteinExistence type="inferred from homology"/>
<dbReference type="InterPro" id="IPR032816">
    <property type="entry name" value="VTT_dom"/>
</dbReference>
<gene>
    <name evidence="9" type="ORF">JOE61_000441</name>
</gene>
<dbReference type="EMBL" id="JAFBBZ010000001">
    <property type="protein sequence ID" value="MBM7506627.1"/>
    <property type="molecule type" value="Genomic_DNA"/>
</dbReference>
<evidence type="ECO:0000256" key="7">
    <source>
        <dbReference type="RuleBase" id="RU367016"/>
    </source>
</evidence>
<evidence type="ECO:0000256" key="3">
    <source>
        <dbReference type="ARBA" id="ARBA00022475"/>
    </source>
</evidence>
<accession>A0ABS2M651</accession>
<sequence length="200" mass="20979">MTDLLEELANLPTPLVLLVAGVMAFSETGIGLGFFVPGETGVLVMATTVDGPGSFAAMASVVWLSAAAGDSFGYLVGRRYGSRVAETRLGRRLGEEKWERSQELLRRYGARSVVTSRFLPAVRVLTPVAAGAAHLGYPRFVAASLTGALAWSLAHVAIGATAGASLKAIDEAIGIGSWVLLGFVVLVVAVVVVVRRRRRG</sequence>
<keyword evidence="5 7" id="KW-1133">Transmembrane helix</keyword>
<feature type="transmembrane region" description="Helical" evidence="7">
    <location>
        <begin position="172"/>
        <end position="194"/>
    </location>
</feature>
<dbReference type="Pfam" id="PF09335">
    <property type="entry name" value="VTT_dom"/>
    <property type="match status" value="1"/>
</dbReference>
<evidence type="ECO:0000259" key="8">
    <source>
        <dbReference type="Pfam" id="PF09335"/>
    </source>
</evidence>
<dbReference type="Proteomes" id="UP000732378">
    <property type="component" value="Unassembled WGS sequence"/>
</dbReference>
<evidence type="ECO:0000256" key="4">
    <source>
        <dbReference type="ARBA" id="ARBA00022692"/>
    </source>
</evidence>
<evidence type="ECO:0000256" key="6">
    <source>
        <dbReference type="ARBA" id="ARBA00023136"/>
    </source>
</evidence>